<gene>
    <name evidence="2" type="ORF">GEV33_012927</name>
</gene>
<dbReference type="Proteomes" id="UP000719412">
    <property type="component" value="Unassembled WGS sequence"/>
</dbReference>
<feature type="compositionally biased region" description="Basic and acidic residues" evidence="1">
    <location>
        <begin position="12"/>
        <end position="37"/>
    </location>
</feature>
<dbReference type="AlphaFoldDB" id="A0A8J6H7X3"/>
<reference evidence="2" key="1">
    <citation type="journal article" date="2020" name="J Insects Food Feed">
        <title>The yellow mealworm (Tenebrio molitor) genome: a resource for the emerging insects as food and feed industry.</title>
        <authorList>
            <person name="Eriksson T."/>
            <person name="Andere A."/>
            <person name="Kelstrup H."/>
            <person name="Emery V."/>
            <person name="Picard C."/>
        </authorList>
    </citation>
    <scope>NUCLEOTIDE SEQUENCE</scope>
    <source>
        <strain evidence="2">Stoneville</strain>
        <tissue evidence="2">Whole head</tissue>
    </source>
</reference>
<dbReference type="EMBL" id="JABDTM020027863">
    <property type="protein sequence ID" value="KAH0809864.1"/>
    <property type="molecule type" value="Genomic_DNA"/>
</dbReference>
<evidence type="ECO:0000256" key="1">
    <source>
        <dbReference type="SAM" id="MobiDB-lite"/>
    </source>
</evidence>
<protein>
    <submittedName>
        <fullName evidence="2">Uncharacterized protein</fullName>
    </submittedName>
</protein>
<organism evidence="2 3">
    <name type="scientific">Tenebrio molitor</name>
    <name type="common">Yellow mealworm beetle</name>
    <dbReference type="NCBI Taxonomy" id="7067"/>
    <lineage>
        <taxon>Eukaryota</taxon>
        <taxon>Metazoa</taxon>
        <taxon>Ecdysozoa</taxon>
        <taxon>Arthropoda</taxon>
        <taxon>Hexapoda</taxon>
        <taxon>Insecta</taxon>
        <taxon>Pterygota</taxon>
        <taxon>Neoptera</taxon>
        <taxon>Endopterygota</taxon>
        <taxon>Coleoptera</taxon>
        <taxon>Polyphaga</taxon>
        <taxon>Cucujiformia</taxon>
        <taxon>Tenebrionidae</taxon>
        <taxon>Tenebrio</taxon>
    </lineage>
</organism>
<evidence type="ECO:0000313" key="2">
    <source>
        <dbReference type="EMBL" id="KAH0809864.1"/>
    </source>
</evidence>
<proteinExistence type="predicted"/>
<reference evidence="2" key="2">
    <citation type="submission" date="2021-08" db="EMBL/GenBank/DDBJ databases">
        <authorList>
            <person name="Eriksson T."/>
        </authorList>
    </citation>
    <scope>NUCLEOTIDE SEQUENCE</scope>
    <source>
        <strain evidence="2">Stoneville</strain>
        <tissue evidence="2">Whole head</tissue>
    </source>
</reference>
<accession>A0A8J6H7X3</accession>
<name>A0A8J6H7X3_TENMO</name>
<sequence>MTHTKTAKNRQTGKEFPERTGIKQKEQGRSIHNDGRASRTSLNNSLCSQTRSLPALAERGSGAYLLTLHLLLLEIWVADVLKVAKVIHRIAACGRREAGTAQGGPVIRKIIFCPSPLRGPLIPRVNLLNTLFSIVMKIHISSYADSLQAFHKVSPCQPYPYGTHASGLRLFESGVGGGDVKCRRFRRSGGFGKSLQVYSPISLNVSARTRFIIQCPIKTLRRGLGNTYPAIGLPTDAKIAPDVERPPPEAVLASLDRQLCPLYTRLFSNFIAAANKAYTYDPCRSSAQRLQLP</sequence>
<comment type="caution">
    <text evidence="2">The sequence shown here is derived from an EMBL/GenBank/DDBJ whole genome shotgun (WGS) entry which is preliminary data.</text>
</comment>
<keyword evidence="3" id="KW-1185">Reference proteome</keyword>
<feature type="region of interest" description="Disordered" evidence="1">
    <location>
        <begin position="1"/>
        <end position="43"/>
    </location>
</feature>
<evidence type="ECO:0000313" key="3">
    <source>
        <dbReference type="Proteomes" id="UP000719412"/>
    </source>
</evidence>